<dbReference type="GO" id="GO:0005506">
    <property type="term" value="F:iron ion binding"/>
    <property type="evidence" value="ECO:0007669"/>
    <property type="project" value="InterPro"/>
</dbReference>
<dbReference type="Proteomes" id="UP000565711">
    <property type="component" value="Unassembled WGS sequence"/>
</dbReference>
<sequence>MSGQPERVLSPAGSPAWLVTEYAAVRRLLNDPRLSRFAHPNPEHAPKFTHSEMIGAPLYDEDIDRLRAKGTEEFIAPIFKLGEQERLEEIVDAEVDAGFERMRESGSPCDIRHLLAYPMPPAVTSTLIGVPEPLRVQVRELANDASNINDGEISRGAATELTGLFLDLLRENPPESRDFMIGNIRRAIDRDGKTAEDVRLLAEMLKGIQIAGQMNATTTVEKALILMLTDERQRELFLADEAIVDDAIEEILRVGHPVFRRNSGSPRFALDDLEVDGVEIQRGDLVILDFESANEDPKKFTCPARFDIERRPAQHLAFGYGLHYCAGARLTRIELKSVLTQVFREFPKLRLVSDHQWRRREELLSGGVREIFVEW</sequence>
<keyword evidence="4 8" id="KW-0479">Metal-binding</keyword>
<dbReference type="GO" id="GO:0016705">
    <property type="term" value="F:oxidoreductase activity, acting on paired donors, with incorporation or reduction of molecular oxygen"/>
    <property type="evidence" value="ECO:0007669"/>
    <property type="project" value="InterPro"/>
</dbReference>
<dbReference type="RefSeq" id="WP_067876074.1">
    <property type="nucleotide sequence ID" value="NZ_JAAXOP010000010.1"/>
</dbReference>
<evidence type="ECO:0000256" key="7">
    <source>
        <dbReference type="ARBA" id="ARBA00023033"/>
    </source>
</evidence>
<keyword evidence="3 8" id="KW-0349">Heme</keyword>
<dbReference type="PRINTS" id="PR00359">
    <property type="entry name" value="BP450"/>
</dbReference>
<name>A0A846Y2G9_9NOCA</name>
<comment type="caution">
    <text evidence="9">The sequence shown here is derived from an EMBL/GenBank/DDBJ whole genome shotgun (WGS) entry which is preliminary data.</text>
</comment>
<dbReference type="InterPro" id="IPR017972">
    <property type="entry name" value="Cyt_P450_CS"/>
</dbReference>
<dbReference type="GO" id="GO:0020037">
    <property type="term" value="F:heme binding"/>
    <property type="evidence" value="ECO:0007669"/>
    <property type="project" value="InterPro"/>
</dbReference>
<evidence type="ECO:0000256" key="5">
    <source>
        <dbReference type="ARBA" id="ARBA00023002"/>
    </source>
</evidence>
<protein>
    <submittedName>
        <fullName evidence="9">Cytochrome P450</fullName>
    </submittedName>
</protein>
<dbReference type="SUPFAM" id="SSF48264">
    <property type="entry name" value="Cytochrome P450"/>
    <property type="match status" value="1"/>
</dbReference>
<evidence type="ECO:0000256" key="3">
    <source>
        <dbReference type="ARBA" id="ARBA00022617"/>
    </source>
</evidence>
<keyword evidence="7 8" id="KW-0503">Monooxygenase</keyword>
<evidence type="ECO:0000256" key="8">
    <source>
        <dbReference type="RuleBase" id="RU000461"/>
    </source>
</evidence>
<accession>A0A846Y2G9</accession>
<dbReference type="EMBL" id="JAAXOP010000010">
    <property type="protein sequence ID" value="NKY52192.1"/>
    <property type="molecule type" value="Genomic_DNA"/>
</dbReference>
<gene>
    <name evidence="9" type="ORF">HGA08_18400</name>
</gene>
<evidence type="ECO:0000256" key="6">
    <source>
        <dbReference type="ARBA" id="ARBA00023004"/>
    </source>
</evidence>
<evidence type="ECO:0000256" key="4">
    <source>
        <dbReference type="ARBA" id="ARBA00022723"/>
    </source>
</evidence>
<evidence type="ECO:0000313" key="10">
    <source>
        <dbReference type="Proteomes" id="UP000565711"/>
    </source>
</evidence>
<dbReference type="PANTHER" id="PTHR46696:SF5">
    <property type="entry name" value="CYTOCHROME P450 BJ-1"/>
    <property type="match status" value="1"/>
</dbReference>
<dbReference type="InterPro" id="IPR001128">
    <property type="entry name" value="Cyt_P450"/>
</dbReference>
<dbReference type="AlphaFoldDB" id="A0A846Y2G9"/>
<comment type="cofactor">
    <cofactor evidence="1">
        <name>heme</name>
        <dbReference type="ChEBI" id="CHEBI:30413"/>
    </cofactor>
</comment>
<evidence type="ECO:0000313" key="9">
    <source>
        <dbReference type="EMBL" id="NKY52192.1"/>
    </source>
</evidence>
<comment type="similarity">
    <text evidence="2 8">Belongs to the cytochrome P450 family.</text>
</comment>
<dbReference type="Pfam" id="PF00067">
    <property type="entry name" value="p450"/>
    <property type="match status" value="1"/>
</dbReference>
<dbReference type="PANTHER" id="PTHR46696">
    <property type="entry name" value="P450, PUTATIVE (EUROFUNG)-RELATED"/>
    <property type="match status" value="1"/>
</dbReference>
<evidence type="ECO:0000256" key="2">
    <source>
        <dbReference type="ARBA" id="ARBA00010617"/>
    </source>
</evidence>
<reference evidence="9 10" key="1">
    <citation type="submission" date="2020-04" db="EMBL/GenBank/DDBJ databases">
        <title>MicrobeNet Type strains.</title>
        <authorList>
            <person name="Nicholson A.C."/>
        </authorList>
    </citation>
    <scope>NUCLEOTIDE SEQUENCE [LARGE SCALE GENOMIC DNA]</scope>
    <source>
        <strain evidence="9 10">JCM 12354</strain>
    </source>
</reference>
<dbReference type="PROSITE" id="PS00086">
    <property type="entry name" value="CYTOCHROME_P450"/>
    <property type="match status" value="1"/>
</dbReference>
<dbReference type="Gene3D" id="1.10.630.10">
    <property type="entry name" value="Cytochrome P450"/>
    <property type="match status" value="1"/>
</dbReference>
<dbReference type="InterPro" id="IPR036396">
    <property type="entry name" value="Cyt_P450_sf"/>
</dbReference>
<keyword evidence="6 8" id="KW-0408">Iron</keyword>
<organism evidence="9 10">
    <name type="scientific">Nocardia vermiculata</name>
    <dbReference type="NCBI Taxonomy" id="257274"/>
    <lineage>
        <taxon>Bacteria</taxon>
        <taxon>Bacillati</taxon>
        <taxon>Actinomycetota</taxon>
        <taxon>Actinomycetes</taxon>
        <taxon>Mycobacteriales</taxon>
        <taxon>Nocardiaceae</taxon>
        <taxon>Nocardia</taxon>
    </lineage>
</organism>
<evidence type="ECO:0000256" key="1">
    <source>
        <dbReference type="ARBA" id="ARBA00001971"/>
    </source>
</evidence>
<keyword evidence="10" id="KW-1185">Reference proteome</keyword>
<dbReference type="InterPro" id="IPR002397">
    <property type="entry name" value="Cyt_P450_B"/>
</dbReference>
<dbReference type="GO" id="GO:0004497">
    <property type="term" value="F:monooxygenase activity"/>
    <property type="evidence" value="ECO:0007669"/>
    <property type="project" value="UniProtKB-KW"/>
</dbReference>
<keyword evidence="5 8" id="KW-0560">Oxidoreductase</keyword>
<proteinExistence type="inferred from homology"/>